<dbReference type="Gene3D" id="2.60.40.1820">
    <property type="match status" value="1"/>
</dbReference>
<dbReference type="InterPro" id="IPR045043">
    <property type="entry name" value="Lea14-like"/>
</dbReference>
<dbReference type="Proteomes" id="UP001140949">
    <property type="component" value="Unassembled WGS sequence"/>
</dbReference>
<dbReference type="FunFam" id="2.60.40.1820:FF:000001">
    <property type="entry name" value="Desiccation protectant protein Lea14-like"/>
    <property type="match status" value="1"/>
</dbReference>
<keyword evidence="4" id="KW-1185">Reference proteome</keyword>
<evidence type="ECO:0000313" key="3">
    <source>
        <dbReference type="EMBL" id="KAJ6818418.1"/>
    </source>
</evidence>
<dbReference type="AlphaFoldDB" id="A0AAX6FQY5"/>
<protein>
    <submittedName>
        <fullName evidence="3">Late embryogenesis abundant protein Lea14-A-like</fullName>
    </submittedName>
</protein>
<reference evidence="3" key="1">
    <citation type="journal article" date="2023" name="GigaByte">
        <title>Genome assembly of the bearded iris, Iris pallida Lam.</title>
        <authorList>
            <person name="Bruccoleri R.E."/>
            <person name="Oakeley E.J."/>
            <person name="Faust A.M.E."/>
            <person name="Altorfer M."/>
            <person name="Dessus-Babus S."/>
            <person name="Burckhardt D."/>
            <person name="Oertli M."/>
            <person name="Naumann U."/>
            <person name="Petersen F."/>
            <person name="Wong J."/>
        </authorList>
    </citation>
    <scope>NUCLEOTIDE SEQUENCE</scope>
    <source>
        <strain evidence="3">GSM-AAB239-AS_SAM_17_03QT</strain>
    </source>
</reference>
<evidence type="ECO:0000259" key="2">
    <source>
        <dbReference type="SMART" id="SM00769"/>
    </source>
</evidence>
<proteinExistence type="inferred from homology"/>
<organism evidence="3 4">
    <name type="scientific">Iris pallida</name>
    <name type="common">Sweet iris</name>
    <dbReference type="NCBI Taxonomy" id="29817"/>
    <lineage>
        <taxon>Eukaryota</taxon>
        <taxon>Viridiplantae</taxon>
        <taxon>Streptophyta</taxon>
        <taxon>Embryophyta</taxon>
        <taxon>Tracheophyta</taxon>
        <taxon>Spermatophyta</taxon>
        <taxon>Magnoliopsida</taxon>
        <taxon>Liliopsida</taxon>
        <taxon>Asparagales</taxon>
        <taxon>Iridaceae</taxon>
        <taxon>Iridoideae</taxon>
        <taxon>Irideae</taxon>
        <taxon>Iris</taxon>
    </lineage>
</organism>
<evidence type="ECO:0000256" key="1">
    <source>
        <dbReference type="ARBA" id="ARBA00005960"/>
    </source>
</evidence>
<name>A0AAX6FQY5_IRIPA</name>
<dbReference type="GO" id="GO:0005829">
    <property type="term" value="C:cytosol"/>
    <property type="evidence" value="ECO:0007669"/>
    <property type="project" value="TreeGrafter"/>
</dbReference>
<reference evidence="3" key="2">
    <citation type="submission" date="2023-04" db="EMBL/GenBank/DDBJ databases">
        <authorList>
            <person name="Bruccoleri R.E."/>
            <person name="Oakeley E.J."/>
            <person name="Faust A.-M."/>
            <person name="Dessus-Babus S."/>
            <person name="Altorfer M."/>
            <person name="Burckhardt D."/>
            <person name="Oertli M."/>
            <person name="Naumann U."/>
            <person name="Petersen F."/>
            <person name="Wong J."/>
        </authorList>
    </citation>
    <scope>NUCLEOTIDE SEQUENCE</scope>
    <source>
        <strain evidence="3">GSM-AAB239-AS_SAM_17_03QT</strain>
        <tissue evidence="3">Leaf</tissue>
    </source>
</reference>
<dbReference type="GO" id="GO:0009269">
    <property type="term" value="P:response to desiccation"/>
    <property type="evidence" value="ECO:0007669"/>
    <property type="project" value="InterPro"/>
</dbReference>
<dbReference type="Pfam" id="PF03168">
    <property type="entry name" value="LEA_2"/>
    <property type="match status" value="1"/>
</dbReference>
<dbReference type="PANTHER" id="PTHR31459">
    <property type="match status" value="1"/>
</dbReference>
<dbReference type="PANTHER" id="PTHR31459:SF19">
    <property type="entry name" value="DESICCATION-RELATED PROTEIN LEA14-RELATED"/>
    <property type="match status" value="1"/>
</dbReference>
<comment type="similarity">
    <text evidence="1">Belongs to the LEA type 2 family.</text>
</comment>
<comment type="caution">
    <text evidence="3">The sequence shown here is derived from an EMBL/GenBank/DDBJ whole genome shotgun (WGS) entry which is preliminary data.</text>
</comment>
<accession>A0AAX6FQY5</accession>
<dbReference type="EMBL" id="JANAVB010027200">
    <property type="protein sequence ID" value="KAJ6818418.1"/>
    <property type="molecule type" value="Genomic_DNA"/>
</dbReference>
<dbReference type="SMART" id="SM00769">
    <property type="entry name" value="WHy"/>
    <property type="match status" value="1"/>
</dbReference>
<dbReference type="InterPro" id="IPR004864">
    <property type="entry name" value="LEA_2"/>
</dbReference>
<sequence length="151" mass="16894">MARLMEKTKGFVADKIAHVKKPEADLTDVSIKHVSRDSVNFHGELSVYNPYSHTIPICEVSYSLKSAGRELVSGTLPDPGSLEAEEKTLMDIPLKVPYDFLISIMRDVGRDWDVDYELYIGLRVDLPIVGNFTIPVTKKGELKLPSLSDIF</sequence>
<feature type="domain" description="Water stress and hypersensitive response" evidence="2">
    <location>
        <begin position="24"/>
        <end position="141"/>
    </location>
</feature>
<dbReference type="SUPFAM" id="SSF117070">
    <property type="entry name" value="LEA14-like"/>
    <property type="match status" value="1"/>
</dbReference>
<gene>
    <name evidence="3" type="ORF">M6B38_405795</name>
</gene>
<dbReference type="InterPro" id="IPR013990">
    <property type="entry name" value="WHy-dom"/>
</dbReference>
<evidence type="ECO:0000313" key="4">
    <source>
        <dbReference type="Proteomes" id="UP001140949"/>
    </source>
</evidence>